<gene>
    <name evidence="1" type="ORF">T4D_9693</name>
</gene>
<comment type="caution">
    <text evidence="1">The sequence shown here is derived from an EMBL/GenBank/DDBJ whole genome shotgun (WGS) entry which is preliminary data.</text>
</comment>
<accession>A0A0V1FTV3</accession>
<name>A0A0V1FTV3_TRIPS</name>
<organism evidence="1 2">
    <name type="scientific">Trichinella pseudospiralis</name>
    <name type="common">Parasitic roundworm</name>
    <dbReference type="NCBI Taxonomy" id="6337"/>
    <lineage>
        <taxon>Eukaryota</taxon>
        <taxon>Metazoa</taxon>
        <taxon>Ecdysozoa</taxon>
        <taxon>Nematoda</taxon>
        <taxon>Enoplea</taxon>
        <taxon>Dorylaimia</taxon>
        <taxon>Trichinellida</taxon>
        <taxon>Trichinellidae</taxon>
        <taxon>Trichinella</taxon>
    </lineage>
</organism>
<dbReference type="Proteomes" id="UP000054995">
    <property type="component" value="Unassembled WGS sequence"/>
</dbReference>
<protein>
    <submittedName>
        <fullName evidence="1">Uncharacterized protein</fullName>
    </submittedName>
</protein>
<evidence type="ECO:0000313" key="1">
    <source>
        <dbReference type="EMBL" id="KRY89464.1"/>
    </source>
</evidence>
<evidence type="ECO:0000313" key="2">
    <source>
        <dbReference type="Proteomes" id="UP000054995"/>
    </source>
</evidence>
<proteinExistence type="predicted"/>
<sequence>MSYGTVYRDGDFFFHFHFRLGKLYFTTLKISLNHLFALIDHDVNIFSNGFLIWIISPTLKFTLLNNGTKKKKERILFLGSFSKYSTFELRVLANSLLIIRIPQAVGFNQQTNGVFKLEVPVIYISLSAFVVSPPRRVIDRSRLPFHSTLIYDEVYMTEMCSLVRCFILVKWLDGEAVPPSSILWRRANQKFNWSIIK</sequence>
<reference evidence="1 2" key="1">
    <citation type="submission" date="2015-01" db="EMBL/GenBank/DDBJ databases">
        <title>Evolution of Trichinella species and genotypes.</title>
        <authorList>
            <person name="Korhonen P.K."/>
            <person name="Edoardo P."/>
            <person name="Giuseppe L.R."/>
            <person name="Gasser R.B."/>
        </authorList>
    </citation>
    <scope>NUCLEOTIDE SEQUENCE [LARGE SCALE GENOMIC DNA]</scope>
    <source>
        <strain evidence="1">ISS470</strain>
    </source>
</reference>
<keyword evidence="2" id="KW-1185">Reference proteome</keyword>
<dbReference type="EMBL" id="JYDT01000031">
    <property type="protein sequence ID" value="KRY89464.1"/>
    <property type="molecule type" value="Genomic_DNA"/>
</dbReference>
<dbReference type="AlphaFoldDB" id="A0A0V1FTV3"/>